<sequence length="78" mass="8974">MHRNKRYLVARINIGLGHLFYPGIGNHAFKILAGVACRRLFSCLGTRKITLAVKWNQIGALVNMQLERSYQISFIWDI</sequence>
<evidence type="ECO:0000313" key="1">
    <source>
        <dbReference type="EMBL" id="KRX94113.1"/>
    </source>
</evidence>
<dbReference type="AlphaFoldDB" id="A0A0V0Y160"/>
<dbReference type="Proteomes" id="UP000054815">
    <property type="component" value="Unassembled WGS sequence"/>
</dbReference>
<dbReference type="EMBL" id="JYDU01000077">
    <property type="protein sequence ID" value="KRX94113.1"/>
    <property type="molecule type" value="Genomic_DNA"/>
</dbReference>
<comment type="caution">
    <text evidence="1">The sequence shown here is derived from an EMBL/GenBank/DDBJ whole genome shotgun (WGS) entry which is preliminary data.</text>
</comment>
<reference evidence="1 2" key="1">
    <citation type="submission" date="2015-01" db="EMBL/GenBank/DDBJ databases">
        <title>Evolution of Trichinella species and genotypes.</title>
        <authorList>
            <person name="Korhonen P.K."/>
            <person name="Edoardo P."/>
            <person name="Giuseppe L.R."/>
            <person name="Gasser R.B."/>
        </authorList>
    </citation>
    <scope>NUCLEOTIDE SEQUENCE [LARGE SCALE GENOMIC DNA]</scope>
    <source>
        <strain evidence="1">ISS141</strain>
    </source>
</reference>
<accession>A0A0V0Y160</accession>
<organism evidence="1 2">
    <name type="scientific">Trichinella pseudospiralis</name>
    <name type="common">Parasitic roundworm</name>
    <dbReference type="NCBI Taxonomy" id="6337"/>
    <lineage>
        <taxon>Eukaryota</taxon>
        <taxon>Metazoa</taxon>
        <taxon>Ecdysozoa</taxon>
        <taxon>Nematoda</taxon>
        <taxon>Enoplea</taxon>
        <taxon>Dorylaimia</taxon>
        <taxon>Trichinellida</taxon>
        <taxon>Trichinellidae</taxon>
        <taxon>Trichinella</taxon>
    </lineage>
</organism>
<protein>
    <submittedName>
        <fullName evidence="1">Uncharacterized protein</fullName>
    </submittedName>
</protein>
<evidence type="ECO:0000313" key="2">
    <source>
        <dbReference type="Proteomes" id="UP000054815"/>
    </source>
</evidence>
<gene>
    <name evidence="1" type="ORF">T4E_11131</name>
</gene>
<name>A0A0V0Y160_TRIPS</name>
<proteinExistence type="predicted"/>